<evidence type="ECO:0000259" key="5">
    <source>
        <dbReference type="Pfam" id="PF04542"/>
    </source>
</evidence>
<proteinExistence type="inferred from homology"/>
<dbReference type="Gene3D" id="1.10.10.10">
    <property type="entry name" value="Winged helix-like DNA-binding domain superfamily/Winged helix DNA-binding domain"/>
    <property type="match status" value="1"/>
</dbReference>
<dbReference type="NCBIfam" id="TIGR02937">
    <property type="entry name" value="sigma70-ECF"/>
    <property type="match status" value="1"/>
</dbReference>
<dbReference type="SUPFAM" id="SSF88659">
    <property type="entry name" value="Sigma3 and sigma4 domains of RNA polymerase sigma factors"/>
    <property type="match status" value="1"/>
</dbReference>
<evidence type="ECO:0000256" key="4">
    <source>
        <dbReference type="ARBA" id="ARBA00023163"/>
    </source>
</evidence>
<dbReference type="InterPro" id="IPR036388">
    <property type="entry name" value="WH-like_DNA-bd_sf"/>
</dbReference>
<keyword evidence="4" id="KW-0804">Transcription</keyword>
<evidence type="ECO:0000313" key="7">
    <source>
        <dbReference type="EMBL" id="MBB4035478.1"/>
    </source>
</evidence>
<dbReference type="AlphaFoldDB" id="A0A840CN51"/>
<comment type="similarity">
    <text evidence="1">Belongs to the sigma-70 factor family. ECF subfamily.</text>
</comment>
<dbReference type="GO" id="GO:0016987">
    <property type="term" value="F:sigma factor activity"/>
    <property type="evidence" value="ECO:0007669"/>
    <property type="project" value="UniProtKB-KW"/>
</dbReference>
<dbReference type="InterPro" id="IPR014284">
    <property type="entry name" value="RNA_pol_sigma-70_dom"/>
</dbReference>
<evidence type="ECO:0000256" key="2">
    <source>
        <dbReference type="ARBA" id="ARBA00023015"/>
    </source>
</evidence>
<dbReference type="GO" id="GO:0006352">
    <property type="term" value="P:DNA-templated transcription initiation"/>
    <property type="evidence" value="ECO:0007669"/>
    <property type="project" value="InterPro"/>
</dbReference>
<feature type="domain" description="RNA polymerase sigma factor 70 region 4 type 2" evidence="6">
    <location>
        <begin position="125"/>
        <end position="177"/>
    </location>
</feature>
<evidence type="ECO:0000259" key="6">
    <source>
        <dbReference type="Pfam" id="PF08281"/>
    </source>
</evidence>
<dbReference type="InterPro" id="IPR013325">
    <property type="entry name" value="RNA_pol_sigma_r2"/>
</dbReference>
<dbReference type="Gene3D" id="1.10.1740.10">
    <property type="match status" value="1"/>
</dbReference>
<sequence length="193" mass="23220">MEVTRESDKTLWNKVRSGDKDAYAFVYERYGRQLFSYGSYFSMDEELIKDCIQEIFVRIYQNHSKLGETDNIRFYLYYALKNELLQELRKKSRLSELNPELLVFSTNSTVEKQFIEKESSKLNKQKVTQMLNELPARQREIVYYRYIEELSFDEICKLMNLNYQSAQNLIHRSIKKLRTIIQIFIIVYIISVI</sequence>
<comment type="caution">
    <text evidence="7">The sequence shown here is derived from an EMBL/GenBank/DDBJ whole genome shotgun (WGS) entry which is preliminary data.</text>
</comment>
<dbReference type="PANTHER" id="PTHR43133:SF46">
    <property type="entry name" value="RNA POLYMERASE SIGMA-70 FACTOR ECF SUBFAMILY"/>
    <property type="match status" value="1"/>
</dbReference>
<keyword evidence="8" id="KW-1185">Reference proteome</keyword>
<dbReference type="InterPro" id="IPR013249">
    <property type="entry name" value="RNA_pol_sigma70_r4_t2"/>
</dbReference>
<dbReference type="EMBL" id="JACIEP010000004">
    <property type="protein sequence ID" value="MBB4035478.1"/>
    <property type="molecule type" value="Genomic_DNA"/>
</dbReference>
<dbReference type="Pfam" id="PF08281">
    <property type="entry name" value="Sigma70_r4_2"/>
    <property type="match status" value="1"/>
</dbReference>
<dbReference type="Proteomes" id="UP000555103">
    <property type="component" value="Unassembled WGS sequence"/>
</dbReference>
<dbReference type="InterPro" id="IPR039425">
    <property type="entry name" value="RNA_pol_sigma-70-like"/>
</dbReference>
<dbReference type="PANTHER" id="PTHR43133">
    <property type="entry name" value="RNA POLYMERASE ECF-TYPE SIGMA FACTO"/>
    <property type="match status" value="1"/>
</dbReference>
<reference evidence="7 8" key="1">
    <citation type="submission" date="2020-08" db="EMBL/GenBank/DDBJ databases">
        <title>Genomic Encyclopedia of Type Strains, Phase IV (KMG-IV): sequencing the most valuable type-strain genomes for metagenomic binning, comparative biology and taxonomic classification.</title>
        <authorList>
            <person name="Goeker M."/>
        </authorList>
    </citation>
    <scope>NUCLEOTIDE SEQUENCE [LARGE SCALE GENOMIC DNA]</scope>
    <source>
        <strain evidence="7 8">DSM 104969</strain>
    </source>
</reference>
<evidence type="ECO:0000313" key="8">
    <source>
        <dbReference type="Proteomes" id="UP000555103"/>
    </source>
</evidence>
<keyword evidence="3" id="KW-0731">Sigma factor</keyword>
<protein>
    <submittedName>
        <fullName evidence="7">RNA polymerase sigma factor (Sigma-70 family)</fullName>
    </submittedName>
</protein>
<dbReference type="GO" id="GO:0003677">
    <property type="term" value="F:DNA binding"/>
    <property type="evidence" value="ECO:0007669"/>
    <property type="project" value="InterPro"/>
</dbReference>
<keyword evidence="2" id="KW-0805">Transcription regulation</keyword>
<evidence type="ECO:0000256" key="3">
    <source>
        <dbReference type="ARBA" id="ARBA00023082"/>
    </source>
</evidence>
<dbReference type="SUPFAM" id="SSF88946">
    <property type="entry name" value="Sigma2 domain of RNA polymerase sigma factors"/>
    <property type="match status" value="1"/>
</dbReference>
<accession>A0A840CN51</accession>
<gene>
    <name evidence="7" type="ORF">GGR21_001371</name>
</gene>
<dbReference type="InterPro" id="IPR013324">
    <property type="entry name" value="RNA_pol_sigma_r3/r4-like"/>
</dbReference>
<dbReference type="InterPro" id="IPR007627">
    <property type="entry name" value="RNA_pol_sigma70_r2"/>
</dbReference>
<dbReference type="Pfam" id="PF04542">
    <property type="entry name" value="Sigma70_r2"/>
    <property type="match status" value="1"/>
</dbReference>
<organism evidence="7 8">
    <name type="scientific">Dysgonomonas hofstadii</name>
    <dbReference type="NCBI Taxonomy" id="637886"/>
    <lineage>
        <taxon>Bacteria</taxon>
        <taxon>Pseudomonadati</taxon>
        <taxon>Bacteroidota</taxon>
        <taxon>Bacteroidia</taxon>
        <taxon>Bacteroidales</taxon>
        <taxon>Dysgonomonadaceae</taxon>
        <taxon>Dysgonomonas</taxon>
    </lineage>
</organism>
<feature type="domain" description="RNA polymerase sigma-70 region 2" evidence="5">
    <location>
        <begin position="27"/>
        <end position="93"/>
    </location>
</feature>
<dbReference type="CDD" id="cd06171">
    <property type="entry name" value="Sigma70_r4"/>
    <property type="match status" value="1"/>
</dbReference>
<name>A0A840CN51_9BACT</name>
<evidence type="ECO:0000256" key="1">
    <source>
        <dbReference type="ARBA" id="ARBA00010641"/>
    </source>
</evidence>